<dbReference type="GO" id="GO:0003777">
    <property type="term" value="F:microtubule motor activity"/>
    <property type="evidence" value="ECO:0007669"/>
    <property type="project" value="InterPro"/>
</dbReference>
<feature type="coiled-coil region" evidence="7">
    <location>
        <begin position="798"/>
        <end position="832"/>
    </location>
</feature>
<keyword evidence="5 7" id="KW-0175">Coiled coil</keyword>
<dbReference type="SMART" id="SM00129">
    <property type="entry name" value="KISc"/>
    <property type="match status" value="1"/>
</dbReference>
<proteinExistence type="inferred from homology"/>
<dbReference type="GO" id="GO:0005875">
    <property type="term" value="C:microtubule associated complex"/>
    <property type="evidence" value="ECO:0007669"/>
    <property type="project" value="TreeGrafter"/>
</dbReference>
<keyword evidence="4 6" id="KW-0067">ATP-binding</keyword>
<feature type="coiled-coil region" evidence="7">
    <location>
        <begin position="1225"/>
        <end position="1252"/>
    </location>
</feature>
<dbReference type="Pfam" id="PF00225">
    <property type="entry name" value="Kinesin"/>
    <property type="match status" value="1"/>
</dbReference>
<keyword evidence="3 6" id="KW-0547">Nucleotide-binding</keyword>
<dbReference type="InterPro" id="IPR027640">
    <property type="entry name" value="Kinesin-like_fam"/>
</dbReference>
<evidence type="ECO:0000256" key="4">
    <source>
        <dbReference type="ARBA" id="ARBA00022840"/>
    </source>
</evidence>
<protein>
    <recommendedName>
        <fullName evidence="9">Kinesin motor domain-containing protein</fullName>
    </recommendedName>
</protein>
<feature type="coiled-coil region" evidence="7">
    <location>
        <begin position="1511"/>
        <end position="1689"/>
    </location>
</feature>
<dbReference type="PROSITE" id="PS50067">
    <property type="entry name" value="KINESIN_MOTOR_2"/>
    <property type="match status" value="1"/>
</dbReference>
<dbReference type="InterPro" id="IPR001752">
    <property type="entry name" value="Kinesin_motor_dom"/>
</dbReference>
<evidence type="ECO:0000256" key="7">
    <source>
        <dbReference type="SAM" id="Coils"/>
    </source>
</evidence>
<dbReference type="InterPro" id="IPR019821">
    <property type="entry name" value="Kinesin_motor_CS"/>
</dbReference>
<dbReference type="PANTHER" id="PTHR47969">
    <property type="entry name" value="CHROMOSOME-ASSOCIATED KINESIN KIF4A-RELATED"/>
    <property type="match status" value="1"/>
</dbReference>
<evidence type="ECO:0000256" key="3">
    <source>
        <dbReference type="ARBA" id="ARBA00022741"/>
    </source>
</evidence>
<comment type="similarity">
    <text evidence="6">Belongs to the TRAFAC class myosin-kinesin ATPase superfamily. Kinesin family.</text>
</comment>
<dbReference type="GO" id="GO:0051231">
    <property type="term" value="P:spindle elongation"/>
    <property type="evidence" value="ECO:0007669"/>
    <property type="project" value="TreeGrafter"/>
</dbReference>
<evidence type="ECO:0000256" key="1">
    <source>
        <dbReference type="ARBA" id="ARBA00004496"/>
    </source>
</evidence>
<comment type="caution">
    <text evidence="10">The sequence shown here is derived from an EMBL/GenBank/DDBJ whole genome shotgun (WGS) entry which is preliminary data.</text>
</comment>
<feature type="coiled-coil region" evidence="7">
    <location>
        <begin position="541"/>
        <end position="603"/>
    </location>
</feature>
<feature type="compositionally biased region" description="Acidic residues" evidence="8">
    <location>
        <begin position="482"/>
        <end position="497"/>
    </location>
</feature>
<feature type="compositionally biased region" description="Low complexity" evidence="8">
    <location>
        <begin position="235"/>
        <end position="244"/>
    </location>
</feature>
<feature type="binding site" evidence="6">
    <location>
        <begin position="102"/>
        <end position="109"/>
    </location>
    <ligand>
        <name>ATP</name>
        <dbReference type="ChEBI" id="CHEBI:30616"/>
    </ligand>
</feature>
<evidence type="ECO:0000313" key="10">
    <source>
        <dbReference type="EMBL" id="CAB5392324.1"/>
    </source>
</evidence>
<feature type="region of interest" description="Disordered" evidence="8">
    <location>
        <begin position="480"/>
        <end position="523"/>
    </location>
</feature>
<feature type="coiled-coil region" evidence="7">
    <location>
        <begin position="921"/>
        <end position="952"/>
    </location>
</feature>
<feature type="compositionally biased region" description="Polar residues" evidence="8">
    <location>
        <begin position="500"/>
        <end position="509"/>
    </location>
</feature>
<dbReference type="PANTHER" id="PTHR47969:SF15">
    <property type="entry name" value="CHROMOSOME-ASSOCIATED KINESIN KIF4A-RELATED"/>
    <property type="match status" value="1"/>
</dbReference>
<accession>A0A915ZVV9</accession>
<dbReference type="GO" id="GO:0008017">
    <property type="term" value="F:microtubule binding"/>
    <property type="evidence" value="ECO:0007669"/>
    <property type="project" value="InterPro"/>
</dbReference>
<feature type="coiled-coil region" evidence="7">
    <location>
        <begin position="713"/>
        <end position="740"/>
    </location>
</feature>
<dbReference type="GO" id="GO:0005737">
    <property type="term" value="C:cytoplasm"/>
    <property type="evidence" value="ECO:0007669"/>
    <property type="project" value="UniProtKB-SubCell"/>
</dbReference>
<organism evidence="10 11">
    <name type="scientific">Rhizophagus irregularis</name>
    <dbReference type="NCBI Taxonomy" id="588596"/>
    <lineage>
        <taxon>Eukaryota</taxon>
        <taxon>Fungi</taxon>
        <taxon>Fungi incertae sedis</taxon>
        <taxon>Mucoromycota</taxon>
        <taxon>Glomeromycotina</taxon>
        <taxon>Glomeromycetes</taxon>
        <taxon>Glomerales</taxon>
        <taxon>Glomeraceae</taxon>
        <taxon>Rhizophagus</taxon>
    </lineage>
</organism>
<reference evidence="10" key="1">
    <citation type="submission" date="2020-05" db="EMBL/GenBank/DDBJ databases">
        <authorList>
            <person name="Rincon C."/>
            <person name="Sanders R I."/>
            <person name="Robbins C."/>
            <person name="Chaturvedi A."/>
        </authorList>
    </citation>
    <scope>NUCLEOTIDE SEQUENCE</scope>
    <source>
        <strain evidence="10">CHB12</strain>
    </source>
</reference>
<gene>
    <name evidence="10" type="ORF">CHRIB12_LOCUS22351</name>
</gene>
<feature type="coiled-coil region" evidence="7">
    <location>
        <begin position="646"/>
        <end position="673"/>
    </location>
</feature>
<dbReference type="GO" id="GO:0007018">
    <property type="term" value="P:microtubule-based movement"/>
    <property type="evidence" value="ECO:0007669"/>
    <property type="project" value="InterPro"/>
</dbReference>
<feature type="coiled-coil region" evidence="7">
    <location>
        <begin position="1149"/>
        <end position="1200"/>
    </location>
</feature>
<evidence type="ECO:0000313" key="11">
    <source>
        <dbReference type="Proteomes" id="UP000684084"/>
    </source>
</evidence>
<evidence type="ECO:0000256" key="5">
    <source>
        <dbReference type="ARBA" id="ARBA00023054"/>
    </source>
</evidence>
<evidence type="ECO:0000256" key="6">
    <source>
        <dbReference type="PROSITE-ProRule" id="PRU00283"/>
    </source>
</evidence>
<feature type="coiled-coil region" evidence="7">
    <location>
        <begin position="1939"/>
        <end position="2290"/>
    </location>
</feature>
<dbReference type="GO" id="GO:0007052">
    <property type="term" value="P:mitotic spindle organization"/>
    <property type="evidence" value="ECO:0007669"/>
    <property type="project" value="TreeGrafter"/>
</dbReference>
<dbReference type="GO" id="GO:0005524">
    <property type="term" value="F:ATP binding"/>
    <property type="evidence" value="ECO:0007669"/>
    <property type="project" value="UniProtKB-UniRule"/>
</dbReference>
<feature type="coiled-coil region" evidence="7">
    <location>
        <begin position="1010"/>
        <end position="1124"/>
    </location>
</feature>
<comment type="subcellular location">
    <subcellularLocation>
        <location evidence="1">Cytoplasm</location>
    </subcellularLocation>
</comment>
<name>A0A915ZVV9_9GLOM</name>
<evidence type="ECO:0000256" key="2">
    <source>
        <dbReference type="ARBA" id="ARBA00022490"/>
    </source>
</evidence>
<sequence>MSNNNTDNISEIKEIKVQVALRIRPLSAEELVRIPSRLQRNVISTTPFTPNQVVIQGEKKQSFTFDHVFGPETTQKEIYDKTVMKLIDQFLEGNNVTVLTFGHTSSGKSYTMGTTEKSTHESKGIIPRSITTLLSCVNSTQYKTRKPFMKVSFVEIYNDESTDLLCEGGDRKLNTSLTGLQEIRVNSAEEVTGLLSLGQLNRRSNAQDLNRHDPDNSHVIVTFTLTQQKFIPNNGPSTGSSDTPPSTPSTPNKVFSPKLNKQFDGEWVTVTSKFHFVDLAGNEMEKGSFGLEHKLKEHFTSTNELTTKVAIGNAICALGDPSENSTFLPYKGSKLTRILQNYLCNNIQALIIACVSPIEYNIKETVNTLEYAKHARKIKYTHINHQEDQVEEKEEEEGWNNLEHLQNLVLKLRSEIKALKGALTFSFDNDLESGTISNDQSSLSSSNNEKEINSLENKFIILKRSFNDLSKEFVKSKTSDSITEESIDGSNSEEDADNVTLVQDDNSSTHSKDESRSKQNNDKSFIKNVWPSFQKAVGPLIQEYEKSISSLENQLSLVRAALTHSESKMQVQERKLNEAEESNEHSKTKIDDLKHKISKLHEREETTENYIRDLEAKLNSDSNEIKKDKLIINDLKNYVEKLSGNEQSAESFIRDLESRIEENENKNLEMSRLDSQLEKELQIKEEKYLALVEQFKKQKNVDKEENKWLLGEIRVRDNKILRLEKNVENLINEIENMKKLKIEVTSHSRNNHSKSSSISSIMDTPSFLRPNKIREFPSVTPVSPISVFDQFDDIQIMHEKTLTELDEVKNKYEKSLAELNELRSKLSDTQLERKAKITTSSMIQNLQVESNKLENVHADKDSDLDSIKNEFNNLKTNYSETLEIVENLREEIKRRDTLAQLEVMSGKETEFSYESSSVAANEQQDELVQRLREEVKRHKDKQRKLLEILAEKEKIPNIHLITIIEKHISGLKYELNQDVNNETIRDLQIIITALEDQLIKFQKSSIESSKDEISESVQTEQNMISELQNLVDKIQKEMIVKSHIIASLLFPSVNYEDSIQKLENELEETKQEFRRRSQESIRFSGVKIGENTSDRLVQNSNDQLKELEDKVKSLEDQLSKAKLAQQDTIIQIPLSDLSQKSIKEFQEKLDYLQKELFNKSETIENLQVERDIVMMLQEQLKNLKTEITNKHELIESIKKDLTNDVTLEKKLRQKEAQTLSLKMNLFQVQKQEEALQKELSELRKSLENGEADQVRQSELDRLRKELKIAHEREIMALERIRVLKARLGNDSEESQLQEQLDYSHYVEIIQKNKILELENRISEKGTRVDEYLIQLKSDLAITKESMTSHIKIIETLETKLKNVEHSSQLFILEQQIQDLKLKESEQLQKIQSLEIQLNDQNFNDFDQIKHSLEEVKKVIEQEQNPEYEFDTITNSLEEFKEDSLINSIKNEVDELKYSKTDLCKKVQELQTQLIISEEKLLIVEGLQEEILHLKNLNNEQKISIQQLHLQLNQMRDSKESTVKELMTLKENFNLQKEVVKFLEDEMKNMKEELVVAHETHTSLTQEYEKVSSLLNTTQKQCANEKKQKETLEIEVETFKLAGNSGDKNVNSLREALTKTKLEMVAQNEILNELESEMMNIEKDRDHHVKLSKELTATLEENESKHQETVKELKSKMLILEEELALAKESSKLNGDIITNHKEKLFDIQTQLENTNNSDKDQSKIIKEMEVKLNKANSSLSRREDKLMKQNLQINELEAAIEKSNLELQKAITSKAEAEKRIKELESKIAETEIELVKETNESQSTRVKELEGLLSKAQQNENHENNTAELIAELEKAKEAEAIRIKFIKELETKLEEKNNYVDELEEAVELSNAELMKLQESENKHIELVNKLENKLKNIQKVKEIPNTSREIKPLKVSQKSSNTFFDAQDSGTKKFAIDEINNSNELLKKNNDSLIAEIIELEARATILTKESENLHDEISKHNSYDADSLMEMKVKIKELQTVKDELENKNENYFEKCSKLEEKVQSLMKQLWALGNDGNTMALQVTDLNSQIMDREKEITSLKQKSTTGHKEISRLSKENESLKEKIKNLSAQASRGINDALVRNLSKETNSDKDENLIPKLLQHESKIKKQNDLIKNLQEHISELEQLLDESCRDIEGVNNANNNQLSTEIQKLNKKIMSKEGENLKNKQFIKNLETKFKENESHLQKTKEELNEVLNQKQELSKYVSELKSILDDARTEIENTKSSVENQKVHMEKALEEERKAKEKSEKARLALESRVERLMAKKNNKFMCF</sequence>
<dbReference type="OrthoDB" id="2403182at2759"/>
<feature type="coiled-coil region" evidence="7">
    <location>
        <begin position="1725"/>
        <end position="1903"/>
    </location>
</feature>
<dbReference type="PROSITE" id="PS00411">
    <property type="entry name" value="KINESIN_MOTOR_1"/>
    <property type="match status" value="1"/>
</dbReference>
<dbReference type="Proteomes" id="UP000684084">
    <property type="component" value="Unassembled WGS sequence"/>
</dbReference>
<keyword evidence="2" id="KW-0963">Cytoplasm</keyword>
<feature type="region of interest" description="Disordered" evidence="8">
    <location>
        <begin position="229"/>
        <end position="256"/>
    </location>
</feature>
<keyword evidence="6" id="KW-0505">Motor protein</keyword>
<feature type="domain" description="Kinesin motor" evidence="9">
    <location>
        <begin position="16"/>
        <end position="378"/>
    </location>
</feature>
<evidence type="ECO:0000256" key="8">
    <source>
        <dbReference type="SAM" id="MobiDB-lite"/>
    </source>
</evidence>
<evidence type="ECO:0000259" key="9">
    <source>
        <dbReference type="PROSITE" id="PS50067"/>
    </source>
</evidence>
<dbReference type="EMBL" id="CAGKOT010000076">
    <property type="protein sequence ID" value="CAB5392324.1"/>
    <property type="molecule type" value="Genomic_DNA"/>
</dbReference>
<dbReference type="VEuPathDB" id="FungiDB:RhiirFUN_008915"/>
<feature type="compositionally biased region" description="Basic and acidic residues" evidence="8">
    <location>
        <begin position="510"/>
        <end position="523"/>
    </location>
</feature>